<reference evidence="1 2" key="2">
    <citation type="journal article" date="2019" name="G3 (Bethesda)">
        <title>Hybrid Assembly of the Genome of the Entomopathogenic Nematode Steinernema carpocapsae Identifies the X-Chromosome.</title>
        <authorList>
            <person name="Serra L."/>
            <person name="Macchietto M."/>
            <person name="Macias-Munoz A."/>
            <person name="McGill C.J."/>
            <person name="Rodriguez I.M."/>
            <person name="Rodriguez B."/>
            <person name="Murad R."/>
            <person name="Mortazavi A."/>
        </authorList>
    </citation>
    <scope>NUCLEOTIDE SEQUENCE [LARGE SCALE GENOMIC DNA]</scope>
    <source>
        <strain evidence="1 2">ALL</strain>
    </source>
</reference>
<organism evidence="1 2">
    <name type="scientific">Steinernema carpocapsae</name>
    <name type="common">Entomopathogenic nematode</name>
    <dbReference type="NCBI Taxonomy" id="34508"/>
    <lineage>
        <taxon>Eukaryota</taxon>
        <taxon>Metazoa</taxon>
        <taxon>Ecdysozoa</taxon>
        <taxon>Nematoda</taxon>
        <taxon>Chromadorea</taxon>
        <taxon>Rhabditida</taxon>
        <taxon>Tylenchina</taxon>
        <taxon>Panagrolaimomorpha</taxon>
        <taxon>Strongyloidoidea</taxon>
        <taxon>Steinernematidae</taxon>
        <taxon>Steinernema</taxon>
    </lineage>
</organism>
<sequence>MQARPPQLPKNTLKSKSALKINLLTSHGSKPHPRILPTNGPPERRVPFGDELLLGLYLDDSFGIRRRCHEQL</sequence>
<keyword evidence="2" id="KW-1185">Reference proteome</keyword>
<name>A0A4U5NG41_STECR</name>
<dbReference type="EMBL" id="AZBU02000004">
    <property type="protein sequence ID" value="TKR82017.1"/>
    <property type="molecule type" value="Genomic_DNA"/>
</dbReference>
<comment type="caution">
    <text evidence="1">The sequence shown here is derived from an EMBL/GenBank/DDBJ whole genome shotgun (WGS) entry which is preliminary data.</text>
</comment>
<protein>
    <submittedName>
        <fullName evidence="1">Uncharacterized protein</fullName>
    </submittedName>
</protein>
<dbReference type="Proteomes" id="UP000298663">
    <property type="component" value="Unassembled WGS sequence"/>
</dbReference>
<reference evidence="1 2" key="1">
    <citation type="journal article" date="2015" name="Genome Biol.">
        <title>Comparative genomics of Steinernema reveals deeply conserved gene regulatory networks.</title>
        <authorList>
            <person name="Dillman A.R."/>
            <person name="Macchietto M."/>
            <person name="Porter C.F."/>
            <person name="Rogers A."/>
            <person name="Williams B."/>
            <person name="Antoshechkin I."/>
            <person name="Lee M.M."/>
            <person name="Goodwin Z."/>
            <person name="Lu X."/>
            <person name="Lewis E.E."/>
            <person name="Goodrich-Blair H."/>
            <person name="Stock S.P."/>
            <person name="Adams B.J."/>
            <person name="Sternberg P.W."/>
            <person name="Mortazavi A."/>
        </authorList>
    </citation>
    <scope>NUCLEOTIDE SEQUENCE [LARGE SCALE GENOMIC DNA]</scope>
    <source>
        <strain evidence="1 2">ALL</strain>
    </source>
</reference>
<gene>
    <name evidence="1" type="ORF">L596_015800</name>
</gene>
<proteinExistence type="predicted"/>
<evidence type="ECO:0000313" key="2">
    <source>
        <dbReference type="Proteomes" id="UP000298663"/>
    </source>
</evidence>
<dbReference type="AlphaFoldDB" id="A0A4U5NG41"/>
<evidence type="ECO:0000313" key="1">
    <source>
        <dbReference type="EMBL" id="TKR82017.1"/>
    </source>
</evidence>
<accession>A0A4U5NG41</accession>